<dbReference type="EMBL" id="CP021983">
    <property type="protein sequence ID" value="ASC69751.1"/>
    <property type="molecule type" value="Genomic_DNA"/>
</dbReference>
<dbReference type="KEGG" id="hhg:XM38_006800"/>
<reference evidence="2 3" key="1">
    <citation type="journal article" date="2016" name="Biochim. Biophys. Acta">
        <title>Characterization of red-shifted phycobilisomes isolated from the chlorophyll f-containing cyanobacterium Halomicronema hongdechloris.</title>
        <authorList>
            <person name="Li Y."/>
            <person name="Lin Y."/>
            <person name="Garvey C.J."/>
            <person name="Birch D."/>
            <person name="Corkery R.W."/>
            <person name="Loughlin P.C."/>
            <person name="Scheer H."/>
            <person name="Willows R.D."/>
            <person name="Chen M."/>
        </authorList>
    </citation>
    <scope>NUCLEOTIDE SEQUENCE [LARGE SCALE GENOMIC DNA]</scope>
    <source>
        <strain evidence="2 3">C2206</strain>
    </source>
</reference>
<dbReference type="AlphaFoldDB" id="A0A1Z3HHK7"/>
<organism evidence="2 3">
    <name type="scientific">Halomicronema hongdechloris C2206</name>
    <dbReference type="NCBI Taxonomy" id="1641165"/>
    <lineage>
        <taxon>Bacteria</taxon>
        <taxon>Bacillati</taxon>
        <taxon>Cyanobacteriota</taxon>
        <taxon>Cyanophyceae</taxon>
        <taxon>Nodosilineales</taxon>
        <taxon>Nodosilineaceae</taxon>
        <taxon>Halomicronema</taxon>
    </lineage>
</organism>
<dbReference type="RefSeq" id="WP_080809029.1">
    <property type="nucleotide sequence ID" value="NZ_CP021983.2"/>
</dbReference>
<evidence type="ECO:0000313" key="3">
    <source>
        <dbReference type="Proteomes" id="UP000191901"/>
    </source>
</evidence>
<evidence type="ECO:0000259" key="1">
    <source>
        <dbReference type="Pfam" id="PF15643"/>
    </source>
</evidence>
<dbReference type="InterPro" id="IPR028910">
    <property type="entry name" value="Tox-PL-2_dom"/>
</dbReference>
<keyword evidence="3" id="KW-1185">Reference proteome</keyword>
<evidence type="ECO:0000313" key="2">
    <source>
        <dbReference type="EMBL" id="ASC69751.1"/>
    </source>
</evidence>
<gene>
    <name evidence="2" type="ORF">XM38_006800</name>
</gene>
<dbReference type="OrthoDB" id="464795at2"/>
<dbReference type="Pfam" id="PF15643">
    <property type="entry name" value="Tox-PL-2"/>
    <property type="match status" value="1"/>
</dbReference>
<proteinExistence type="predicted"/>
<name>A0A1Z3HHK7_9CYAN</name>
<feature type="domain" description="Tox-PL-2" evidence="1">
    <location>
        <begin position="6"/>
        <end position="99"/>
    </location>
</feature>
<sequence>MTRDEVFEEVAKIISGYTVFQCVDCAAAIKAWLKANGIHGVHLQMTAIGRLKFIVSQRWQAGLDCIAQSGVHQGIEIYGRVFDNLSSEGLKRAEWMADFDCASGEFEVIELEKF</sequence>
<dbReference type="Proteomes" id="UP000191901">
    <property type="component" value="Chromosome"/>
</dbReference>
<accession>A0A1Z3HHK7</accession>
<protein>
    <recommendedName>
        <fullName evidence="1">Tox-PL-2 domain-containing protein</fullName>
    </recommendedName>
</protein>